<proteinExistence type="predicted"/>
<dbReference type="EMBL" id="CP040871">
    <property type="protein sequence ID" value="QDA56292.1"/>
    <property type="molecule type" value="Genomic_DNA"/>
</dbReference>
<accession>A0A5B7ZR95</accession>
<reference evidence="1 2" key="1">
    <citation type="submission" date="2019-06" db="EMBL/GenBank/DDBJ databases">
        <title>Thermomonas aquatica sp. nov., isolated from an industrial wastewater treatment plant.</title>
        <authorList>
            <person name="Jeon J.H."/>
            <person name="Park D.-S."/>
        </authorList>
    </citation>
    <scope>NUCLEOTIDE SEQUENCE [LARGE SCALE GENOMIC DNA]</scope>
    <source>
        <strain evidence="1 2">SY21</strain>
    </source>
</reference>
<dbReference type="KEGG" id="thes:FHQ07_02645"/>
<dbReference type="Proteomes" id="UP000308149">
    <property type="component" value="Chromosome"/>
</dbReference>
<dbReference type="RefSeq" id="WP_139715220.1">
    <property type="nucleotide sequence ID" value="NZ_CP040871.1"/>
</dbReference>
<dbReference type="AlphaFoldDB" id="A0A5B7ZR95"/>
<sequence length="228" mass="25007">MSDREALQGFLDKWRARWPEWAVAEAFVPEAQRERAQAWFALRDELSEAAWGGDDPRPGDAKLGWWAEELDGWSRGIRRHPLGLALQKVAAPWDNLAMCLPALRASRERPASLDAALFALEPYAEAVAGVAQHLFDSVAPAPARNVVVSLLAERVLRHPDGVTPLGDLDVRGWARGLLAQWPPPGDGNRPGRIHAAIVRGRLQRYANGKSPALGRFAALATAWRAARG</sequence>
<protein>
    <submittedName>
        <fullName evidence="1">Phytoene/squalene synthase family protein</fullName>
    </submittedName>
</protein>
<dbReference type="OrthoDB" id="5959054at2"/>
<keyword evidence="2" id="KW-1185">Reference proteome</keyword>
<evidence type="ECO:0000313" key="2">
    <source>
        <dbReference type="Proteomes" id="UP000308149"/>
    </source>
</evidence>
<organism evidence="1 2">
    <name type="scientific">Thermomonas aquatica</name>
    <dbReference type="NCBI Taxonomy" id="2202149"/>
    <lineage>
        <taxon>Bacteria</taxon>
        <taxon>Pseudomonadati</taxon>
        <taxon>Pseudomonadota</taxon>
        <taxon>Gammaproteobacteria</taxon>
        <taxon>Lysobacterales</taxon>
        <taxon>Lysobacteraceae</taxon>
        <taxon>Thermomonas</taxon>
    </lineage>
</organism>
<dbReference type="InterPro" id="IPR008949">
    <property type="entry name" value="Isoprenoid_synthase_dom_sf"/>
</dbReference>
<dbReference type="SUPFAM" id="SSF48576">
    <property type="entry name" value="Terpenoid synthases"/>
    <property type="match status" value="1"/>
</dbReference>
<gene>
    <name evidence="1" type="ORF">FHQ07_02645</name>
</gene>
<evidence type="ECO:0000313" key="1">
    <source>
        <dbReference type="EMBL" id="QDA56292.1"/>
    </source>
</evidence>
<name>A0A5B7ZR95_9GAMM</name>